<dbReference type="InterPro" id="IPR013216">
    <property type="entry name" value="Methyltransf_11"/>
</dbReference>
<reference evidence="2 3" key="1">
    <citation type="submission" date="2018-05" db="EMBL/GenBank/DDBJ databases">
        <title>Genomic Encyclopedia of Type Strains, Phase IV (KMG-IV): sequencing the most valuable type-strain genomes for metagenomic binning, comparative biology and taxonomic classification.</title>
        <authorList>
            <person name="Goeker M."/>
        </authorList>
    </citation>
    <scope>NUCLEOTIDE SEQUENCE [LARGE SCALE GENOMIC DNA]</scope>
    <source>
        <strain evidence="2 3">DSM 23606</strain>
    </source>
</reference>
<dbReference type="SUPFAM" id="SSF53335">
    <property type="entry name" value="S-adenosyl-L-methionine-dependent methyltransferases"/>
    <property type="match status" value="1"/>
</dbReference>
<keyword evidence="2" id="KW-0808">Transferase</keyword>
<dbReference type="RefSeq" id="WP_110017229.1">
    <property type="nucleotide sequence ID" value="NZ_QGTJ01000002.1"/>
</dbReference>
<dbReference type="OrthoDB" id="9777830at2"/>
<gene>
    <name evidence="2" type="ORF">C7443_102230</name>
</gene>
<dbReference type="Gene3D" id="3.40.50.150">
    <property type="entry name" value="Vaccinia Virus protein VP39"/>
    <property type="match status" value="1"/>
</dbReference>
<dbReference type="InterPro" id="IPR050508">
    <property type="entry name" value="Methyltransf_Superfamily"/>
</dbReference>
<keyword evidence="3" id="KW-1185">Reference proteome</keyword>
<dbReference type="PANTHER" id="PTHR42912">
    <property type="entry name" value="METHYLTRANSFERASE"/>
    <property type="match status" value="1"/>
</dbReference>
<dbReference type="Proteomes" id="UP000246569">
    <property type="component" value="Unassembled WGS sequence"/>
</dbReference>
<evidence type="ECO:0000313" key="2">
    <source>
        <dbReference type="EMBL" id="PWV64580.1"/>
    </source>
</evidence>
<sequence length="267" mass="28738">MANTHVSDTWERGSPYEQYVGRWSRRVAPAFLTWLDIPAGRRWLDVGCGTGALCAAIVDCCSPRSVTGIEPSAGFLKTAAEHLAGLATFQQGSATAIPLDAGTVDAAVSGLVLNFVPDQPAALLEMARVTGQGGTIAAYVWDYAGKMELIRFFWDAAAALDPDALPLDEGLRFPLCQPEALEQLFASAELDDIEVSPIEIPTSFANFDDYWHPFLGGQGPAPAYVMSLAETARTRLRDRLQERLPTAANGTITLTARAWAIRAIVPT</sequence>
<feature type="domain" description="Methyltransferase type 11" evidence="1">
    <location>
        <begin position="44"/>
        <end position="137"/>
    </location>
</feature>
<dbReference type="InterPro" id="IPR029063">
    <property type="entry name" value="SAM-dependent_MTases_sf"/>
</dbReference>
<organism evidence="2 3">
    <name type="scientific">Plasticicumulans acidivorans</name>
    <dbReference type="NCBI Taxonomy" id="886464"/>
    <lineage>
        <taxon>Bacteria</taxon>
        <taxon>Pseudomonadati</taxon>
        <taxon>Pseudomonadota</taxon>
        <taxon>Gammaproteobacteria</taxon>
        <taxon>Candidatus Competibacteraceae</taxon>
        <taxon>Plasticicumulans</taxon>
    </lineage>
</organism>
<dbReference type="EMBL" id="QGTJ01000002">
    <property type="protein sequence ID" value="PWV64580.1"/>
    <property type="molecule type" value="Genomic_DNA"/>
</dbReference>
<protein>
    <submittedName>
        <fullName evidence="2">Methyltransferase family protein</fullName>
    </submittedName>
</protein>
<accession>A0A317MY50</accession>
<dbReference type="CDD" id="cd02440">
    <property type="entry name" value="AdoMet_MTases"/>
    <property type="match status" value="1"/>
</dbReference>
<comment type="caution">
    <text evidence="2">The sequence shown here is derived from an EMBL/GenBank/DDBJ whole genome shotgun (WGS) entry which is preliminary data.</text>
</comment>
<dbReference type="GO" id="GO:0008757">
    <property type="term" value="F:S-adenosylmethionine-dependent methyltransferase activity"/>
    <property type="evidence" value="ECO:0007669"/>
    <property type="project" value="InterPro"/>
</dbReference>
<dbReference type="GO" id="GO:0032259">
    <property type="term" value="P:methylation"/>
    <property type="evidence" value="ECO:0007669"/>
    <property type="project" value="UniProtKB-KW"/>
</dbReference>
<evidence type="ECO:0000313" key="3">
    <source>
        <dbReference type="Proteomes" id="UP000246569"/>
    </source>
</evidence>
<evidence type="ECO:0000259" key="1">
    <source>
        <dbReference type="Pfam" id="PF08241"/>
    </source>
</evidence>
<dbReference type="AlphaFoldDB" id="A0A317MY50"/>
<name>A0A317MY50_9GAMM</name>
<proteinExistence type="predicted"/>
<dbReference type="Pfam" id="PF08241">
    <property type="entry name" value="Methyltransf_11"/>
    <property type="match status" value="1"/>
</dbReference>
<keyword evidence="2" id="KW-0489">Methyltransferase</keyword>